<gene>
    <name evidence="2" type="ORF">NCTC10684_03902</name>
</gene>
<protein>
    <submittedName>
        <fullName evidence="2">EthD protein</fullName>
    </submittedName>
</protein>
<dbReference type="OrthoDB" id="5343971at2"/>
<dbReference type="AlphaFoldDB" id="A0A380WR76"/>
<proteinExistence type="predicted"/>
<reference evidence="2 3" key="1">
    <citation type="submission" date="2018-06" db="EMBL/GenBank/DDBJ databases">
        <authorList>
            <consortium name="Pathogen Informatics"/>
            <person name="Doyle S."/>
        </authorList>
    </citation>
    <scope>NUCLEOTIDE SEQUENCE [LARGE SCALE GENOMIC DNA]</scope>
    <source>
        <strain evidence="2 3">NCTC10684</strain>
    </source>
</reference>
<evidence type="ECO:0000313" key="2">
    <source>
        <dbReference type="EMBL" id="SUU90644.1"/>
    </source>
</evidence>
<dbReference type="RefSeq" id="WP_115732606.1">
    <property type="nucleotide sequence ID" value="NZ_BAAAVY010000034.1"/>
</dbReference>
<dbReference type="Gene3D" id="3.30.70.100">
    <property type="match status" value="1"/>
</dbReference>
<organism evidence="2 3">
    <name type="scientific">Aminobacter aminovorans</name>
    <name type="common">Chelatobacter heintzii</name>
    <dbReference type="NCBI Taxonomy" id="83263"/>
    <lineage>
        <taxon>Bacteria</taxon>
        <taxon>Pseudomonadati</taxon>
        <taxon>Pseudomonadota</taxon>
        <taxon>Alphaproteobacteria</taxon>
        <taxon>Hyphomicrobiales</taxon>
        <taxon>Phyllobacteriaceae</taxon>
        <taxon>Aminobacter</taxon>
    </lineage>
</organism>
<dbReference type="NCBIfam" id="TIGR02118">
    <property type="entry name" value="EthD family reductase"/>
    <property type="match status" value="1"/>
</dbReference>
<dbReference type="Proteomes" id="UP000254701">
    <property type="component" value="Unassembled WGS sequence"/>
</dbReference>
<dbReference type="EMBL" id="UFSM01000001">
    <property type="protein sequence ID" value="SUU90644.1"/>
    <property type="molecule type" value="Genomic_DNA"/>
</dbReference>
<feature type="domain" description="EthD" evidence="1">
    <location>
        <begin position="18"/>
        <end position="91"/>
    </location>
</feature>
<dbReference type="GO" id="GO:0016491">
    <property type="term" value="F:oxidoreductase activity"/>
    <property type="evidence" value="ECO:0007669"/>
    <property type="project" value="InterPro"/>
</dbReference>
<dbReference type="InterPro" id="IPR011008">
    <property type="entry name" value="Dimeric_a/b-barrel"/>
</dbReference>
<dbReference type="InterPro" id="IPR009799">
    <property type="entry name" value="EthD_dom"/>
</dbReference>
<evidence type="ECO:0000313" key="3">
    <source>
        <dbReference type="Proteomes" id="UP000254701"/>
    </source>
</evidence>
<dbReference type="Pfam" id="PF07110">
    <property type="entry name" value="EthD"/>
    <property type="match status" value="1"/>
</dbReference>
<evidence type="ECO:0000259" key="1">
    <source>
        <dbReference type="Pfam" id="PF07110"/>
    </source>
</evidence>
<sequence length="104" mass="11498">MIKMSVYYRADGGSTFDHDYYRTRHMPLLQERLGDACLRYEIDKGLAGREAGSAPEFVAACHVYSPYLATFQEALAPHRAEIAADVANYTDIAPIVQISEVVAG</sequence>
<name>A0A380WR76_AMIAI</name>
<dbReference type="SUPFAM" id="SSF54909">
    <property type="entry name" value="Dimeric alpha+beta barrel"/>
    <property type="match status" value="1"/>
</dbReference>
<dbReference type="PANTHER" id="PTHR40260">
    <property type="entry name" value="BLR8190 PROTEIN"/>
    <property type="match status" value="1"/>
</dbReference>
<dbReference type="PANTHER" id="PTHR40260:SF2">
    <property type="entry name" value="BLR8190 PROTEIN"/>
    <property type="match status" value="1"/>
</dbReference>
<accession>A0A380WR76</accession>